<evidence type="ECO:0000256" key="1">
    <source>
        <dbReference type="SAM" id="MobiDB-lite"/>
    </source>
</evidence>
<reference evidence="2" key="1">
    <citation type="submission" date="2020-07" db="EMBL/GenBank/DDBJ databases">
        <title>Multicomponent nature underlies the extraordinary mechanical properties of spider dragline silk.</title>
        <authorList>
            <person name="Kono N."/>
            <person name="Nakamura H."/>
            <person name="Mori M."/>
            <person name="Yoshida Y."/>
            <person name="Ohtoshi R."/>
            <person name="Malay A.D."/>
            <person name="Moran D.A.P."/>
            <person name="Tomita M."/>
            <person name="Numata K."/>
            <person name="Arakawa K."/>
        </authorList>
    </citation>
    <scope>NUCLEOTIDE SEQUENCE</scope>
</reference>
<comment type="caution">
    <text evidence="2">The sequence shown here is derived from an EMBL/GenBank/DDBJ whole genome shotgun (WGS) entry which is preliminary data.</text>
</comment>
<keyword evidence="3" id="KW-1185">Reference proteome</keyword>
<feature type="compositionally biased region" description="Polar residues" evidence="1">
    <location>
        <begin position="1"/>
        <end position="12"/>
    </location>
</feature>
<name>A0A8X6LC71_TRICU</name>
<evidence type="ECO:0000313" key="3">
    <source>
        <dbReference type="Proteomes" id="UP000887116"/>
    </source>
</evidence>
<gene>
    <name evidence="2" type="ORF">TNCT_191551</name>
</gene>
<protein>
    <submittedName>
        <fullName evidence="2">Uncharacterized protein</fullName>
    </submittedName>
</protein>
<sequence length="80" mass="9087">MPRWQKSTSHWPKTSRAPEPKHPGSGIVCPSHTYLTGERCYNQWETALENKGCVAETHTPTHGSFAGYHLRHEVELHHAT</sequence>
<dbReference type="EMBL" id="BMAO01025491">
    <property type="protein sequence ID" value="GFR03082.1"/>
    <property type="molecule type" value="Genomic_DNA"/>
</dbReference>
<dbReference type="Proteomes" id="UP000887116">
    <property type="component" value="Unassembled WGS sequence"/>
</dbReference>
<feature type="region of interest" description="Disordered" evidence="1">
    <location>
        <begin position="1"/>
        <end position="27"/>
    </location>
</feature>
<evidence type="ECO:0000313" key="2">
    <source>
        <dbReference type="EMBL" id="GFR03082.1"/>
    </source>
</evidence>
<accession>A0A8X6LC71</accession>
<proteinExistence type="predicted"/>
<organism evidence="2 3">
    <name type="scientific">Trichonephila clavata</name>
    <name type="common">Joro spider</name>
    <name type="synonym">Nephila clavata</name>
    <dbReference type="NCBI Taxonomy" id="2740835"/>
    <lineage>
        <taxon>Eukaryota</taxon>
        <taxon>Metazoa</taxon>
        <taxon>Ecdysozoa</taxon>
        <taxon>Arthropoda</taxon>
        <taxon>Chelicerata</taxon>
        <taxon>Arachnida</taxon>
        <taxon>Araneae</taxon>
        <taxon>Araneomorphae</taxon>
        <taxon>Entelegynae</taxon>
        <taxon>Araneoidea</taxon>
        <taxon>Nephilidae</taxon>
        <taxon>Trichonephila</taxon>
    </lineage>
</organism>
<dbReference type="AlphaFoldDB" id="A0A8X6LC71"/>